<dbReference type="GO" id="GO:0008270">
    <property type="term" value="F:zinc ion binding"/>
    <property type="evidence" value="ECO:0007669"/>
    <property type="project" value="UniProtKB-KW"/>
</dbReference>
<evidence type="ECO:0000259" key="6">
    <source>
        <dbReference type="PROSITE" id="PS50808"/>
    </source>
</evidence>
<dbReference type="OMA" id="TKVKCKH"/>
<dbReference type="EMBL" id="HE978317">
    <property type="protein sequence ID" value="CCK70171.1"/>
    <property type="molecule type" value="Genomic_DNA"/>
</dbReference>
<evidence type="ECO:0000313" key="8">
    <source>
        <dbReference type="Proteomes" id="UP000006310"/>
    </source>
</evidence>
<dbReference type="Proteomes" id="UP000006310">
    <property type="component" value="Chromosome 4"/>
</dbReference>
<feature type="region of interest" description="Disordered" evidence="5">
    <location>
        <begin position="42"/>
        <end position="65"/>
    </location>
</feature>
<dbReference type="KEGG" id="kng:KNAG_0D04250"/>
<dbReference type="HOGENOM" id="CLU_008135_0_0_1"/>
<evidence type="ECO:0000256" key="4">
    <source>
        <dbReference type="PROSITE-ProRule" id="PRU00027"/>
    </source>
</evidence>
<reference evidence="8" key="2">
    <citation type="submission" date="2012-08" db="EMBL/GenBank/DDBJ databases">
        <title>Genome sequence of Kazachstania naganishii.</title>
        <authorList>
            <person name="Gordon J.L."/>
            <person name="Armisen D."/>
            <person name="Proux-Wera E."/>
            <person name="OhEigeartaigh S.S."/>
            <person name="Byrne K.P."/>
            <person name="Wolfe K.H."/>
        </authorList>
    </citation>
    <scope>NUCLEOTIDE SEQUENCE [LARGE SCALE GENOMIC DNA]</scope>
    <source>
        <strain evidence="8">ATCC MYA-139 / BCRC 22969 / CBS 8797 / CCRC 22969 / KCTC 17520 / NBRC 10181 / NCYC 3082</strain>
    </source>
</reference>
<dbReference type="GeneID" id="34525860"/>
<keyword evidence="1" id="KW-0479">Metal-binding</keyword>
<dbReference type="AlphaFoldDB" id="J7S784"/>
<dbReference type="RefSeq" id="XP_022464417.1">
    <property type="nucleotide sequence ID" value="XM_022607864.1"/>
</dbReference>
<dbReference type="InterPro" id="IPR003656">
    <property type="entry name" value="Znf_BED"/>
</dbReference>
<evidence type="ECO:0000256" key="1">
    <source>
        <dbReference type="ARBA" id="ARBA00022723"/>
    </source>
</evidence>
<evidence type="ECO:0000313" key="7">
    <source>
        <dbReference type="EMBL" id="CCK70171.1"/>
    </source>
</evidence>
<organism evidence="7 8">
    <name type="scientific">Huiozyma naganishii (strain ATCC MYA-139 / BCRC 22969 / CBS 8797 / KCTC 17520 / NBRC 10181 / NCYC 3082 / Yp74L-3)</name>
    <name type="common">Yeast</name>
    <name type="synonym">Kazachstania naganishii</name>
    <dbReference type="NCBI Taxonomy" id="1071383"/>
    <lineage>
        <taxon>Eukaryota</taxon>
        <taxon>Fungi</taxon>
        <taxon>Dikarya</taxon>
        <taxon>Ascomycota</taxon>
        <taxon>Saccharomycotina</taxon>
        <taxon>Saccharomycetes</taxon>
        <taxon>Saccharomycetales</taxon>
        <taxon>Saccharomycetaceae</taxon>
        <taxon>Huiozyma</taxon>
    </lineage>
</organism>
<reference evidence="7 8" key="1">
    <citation type="journal article" date="2011" name="Proc. Natl. Acad. Sci. U.S.A.">
        <title>Evolutionary erosion of yeast sex chromosomes by mating-type switching accidents.</title>
        <authorList>
            <person name="Gordon J.L."/>
            <person name="Armisen D."/>
            <person name="Proux-Wera E."/>
            <person name="Oheigeartaigh S.S."/>
            <person name="Byrne K.P."/>
            <person name="Wolfe K.H."/>
        </authorList>
    </citation>
    <scope>NUCLEOTIDE SEQUENCE [LARGE SCALE GENOMIC DNA]</scope>
    <source>
        <strain evidence="8">ATCC MYA-139 / BCRC 22969 / CBS 8797 / CCRC 22969 / KCTC 17520 / NBRC 10181 / NCYC 3082</strain>
    </source>
</reference>
<evidence type="ECO:0000256" key="3">
    <source>
        <dbReference type="ARBA" id="ARBA00022833"/>
    </source>
</evidence>
<dbReference type="OrthoDB" id="4067948at2759"/>
<protein>
    <recommendedName>
        <fullName evidence="6">BED-type domain-containing protein</fullName>
    </recommendedName>
</protein>
<dbReference type="eggNOG" id="ENOG502RKC9">
    <property type="taxonomic scope" value="Eukaryota"/>
</dbReference>
<dbReference type="Pfam" id="PF02892">
    <property type="entry name" value="zf-BED"/>
    <property type="match status" value="1"/>
</dbReference>
<gene>
    <name evidence="7" type="primary">KNAG0D04250</name>
    <name evidence="7" type="ordered locus">KNAG_0D04250</name>
</gene>
<evidence type="ECO:0000256" key="2">
    <source>
        <dbReference type="ARBA" id="ARBA00022771"/>
    </source>
</evidence>
<dbReference type="InterPro" id="IPR012337">
    <property type="entry name" value="RNaseH-like_sf"/>
</dbReference>
<sequence length="859" mass="98492">MHSYSFTESGSCNFGNESSGHLNLPERARSSISWNLRRKVGRKTVSKCNDRSPKSPSSSRYDSGNKQHWKSEVLFEDGQKWIPIQLFKKYTIPCWTYFLTTDPNLTFSKCKYCGFVIKRSLSWSVLKRLQTHLRNSHRNDATVSYYHKFNGTSIADLSVPTSKITQPRCRYRNFTIETRKIDKLITDDIEELCYMENENAPDLVKSESIISILFASQNIPSSVVDNPAFVSLLKRIPKCWPMTPIQVRSIALKLSEKFEHMMERCIFDFSPIELEPTYLHPKNSNLLATVKKTLEANLLLLYKTPIISLSCQVWNDRYSVLSAQFFDHINNTQKTLPLELRLLREHKPNPGTKQRPEIADFVIENILRLKSPVISLITPNYTLSRSIKLSPKLHLDDTHSMLDIRTCSLQDLLTLLSGIFGYQNSFGSSASQKGRKGDNIIDSLIDLSQIDISPSIFGKINAFFMCMRRDTFQTELFETLCKKHGYTNSGCIIFDSRYPSSATRFLKNFLDLQPVVMAMNPYLPNEKFTEMDMKLARTILSLLSPIFKIISKFTSPDPTSVVWLYVFVCGLEKTLYGITEEMAYNRFCGAFKVLLTATTKYKETLKTSPNTIIASFLCPQFLLNNNLLKELYGTDKTTQYLPQVAKSILHLLNHLLGTKGRRADEVKNRQSGKTTLEDPLMEGLPFKGTTKLSVGLQDENIEMPFFELLDEVLLEEIENDLEHFLFNAKQNCPNIYEAYFKTFKFERTKAGFRKVCDERVLNPLEELLEIHIPVGKDFLNMYLSGDVGLLFTVITKLIFSESAFSKRGEYAFLSTTEKAQQEQSLERSLKIKLLNEQFALNKVDLEKATLATLCNISRQ</sequence>
<dbReference type="SUPFAM" id="SSF53098">
    <property type="entry name" value="Ribonuclease H-like"/>
    <property type="match status" value="1"/>
</dbReference>
<keyword evidence="8" id="KW-1185">Reference proteome</keyword>
<keyword evidence="2 4" id="KW-0863">Zinc-finger</keyword>
<dbReference type="PROSITE" id="PS50808">
    <property type="entry name" value="ZF_BED"/>
    <property type="match status" value="1"/>
</dbReference>
<accession>J7S784</accession>
<name>J7S784_HUIN7</name>
<evidence type="ECO:0000256" key="5">
    <source>
        <dbReference type="SAM" id="MobiDB-lite"/>
    </source>
</evidence>
<proteinExistence type="predicted"/>
<keyword evidence="3" id="KW-0862">Zinc</keyword>
<dbReference type="GO" id="GO:0003677">
    <property type="term" value="F:DNA binding"/>
    <property type="evidence" value="ECO:0007669"/>
    <property type="project" value="InterPro"/>
</dbReference>
<feature type="domain" description="BED-type" evidence="6">
    <location>
        <begin position="89"/>
        <end position="144"/>
    </location>
</feature>